<dbReference type="PIRSF" id="PIRSF006748">
    <property type="entry name" value="p53_MDM_2/4"/>
    <property type="match status" value="1"/>
</dbReference>
<keyword evidence="6" id="KW-0539">Nucleus</keyword>
<dbReference type="InterPro" id="IPR013083">
    <property type="entry name" value="Znf_RING/FYVE/PHD"/>
</dbReference>
<evidence type="ECO:0000313" key="12">
    <source>
        <dbReference type="EMBL" id="KAK0150141.1"/>
    </source>
</evidence>
<dbReference type="Gene3D" id="2.30.30.380">
    <property type="entry name" value="Zn-finger domain of Sec23/24"/>
    <property type="match status" value="1"/>
</dbReference>
<feature type="compositionally biased region" description="Pro residues" evidence="8">
    <location>
        <begin position="272"/>
        <end position="283"/>
    </location>
</feature>
<evidence type="ECO:0000256" key="6">
    <source>
        <dbReference type="ARBA" id="ARBA00023242"/>
    </source>
</evidence>
<dbReference type="GO" id="GO:0051726">
    <property type="term" value="P:regulation of cell cycle"/>
    <property type="evidence" value="ECO:0007669"/>
    <property type="project" value="InterPro"/>
</dbReference>
<sequence>MYYLGQYIMQKQLYDQTHQHIVHCSHDALGQVLGVHSFSVKEPRVLFSLITKNLVAVRSNEASPDVSQQCDGQTEEASVPPESTRRRRRRSRRSSEPVEEQEEEEEEEEEGGRKRRRSDSFSLTFDDSLSWCVIGGLRNDTDCHGHSSDTHSMVSDNFSVEFEVESLDSDDYSDEETSLSGDDQVYEVTIFEAEEDSSDEDTEITQADYWRCSKCEEWNPPLPRNCNRCWELRQDWLPELSVSRTNSASSDPKVLPPKPSVDQSAAYQDTCPAPPPPSSPPPSSSKLPGPASPPLPPPSPCDRPDPERSVSMETRLPDACLEPCVICQTRPKNGCIVHGRTGHLMACYSCAKKLKRRNKLCPVCREPIQSVVLTYLS</sequence>
<organism evidence="12 13">
    <name type="scientific">Merluccius polli</name>
    <name type="common">Benguela hake</name>
    <name type="synonym">Merluccius cadenati</name>
    <dbReference type="NCBI Taxonomy" id="89951"/>
    <lineage>
        <taxon>Eukaryota</taxon>
        <taxon>Metazoa</taxon>
        <taxon>Chordata</taxon>
        <taxon>Craniata</taxon>
        <taxon>Vertebrata</taxon>
        <taxon>Euteleostomi</taxon>
        <taxon>Actinopterygii</taxon>
        <taxon>Neopterygii</taxon>
        <taxon>Teleostei</taxon>
        <taxon>Neoteleostei</taxon>
        <taxon>Acanthomorphata</taxon>
        <taxon>Zeiogadaria</taxon>
        <taxon>Gadariae</taxon>
        <taxon>Gadiformes</taxon>
        <taxon>Gadoidei</taxon>
        <taxon>Merlucciidae</taxon>
        <taxon>Merluccius</taxon>
    </lineage>
</organism>
<protein>
    <submittedName>
        <fullName evidence="12">E3 ubiquitin-protein ligase Mdm2</fullName>
    </submittedName>
</protein>
<dbReference type="Gene3D" id="3.30.40.10">
    <property type="entry name" value="Zinc/RING finger domain, C3HC4 (zinc finger)"/>
    <property type="match status" value="1"/>
</dbReference>
<evidence type="ECO:0000256" key="7">
    <source>
        <dbReference type="PROSITE-ProRule" id="PRU00322"/>
    </source>
</evidence>
<evidence type="ECO:0000256" key="2">
    <source>
        <dbReference type="ARBA" id="ARBA00005803"/>
    </source>
</evidence>
<evidence type="ECO:0000256" key="4">
    <source>
        <dbReference type="ARBA" id="ARBA00022771"/>
    </source>
</evidence>
<dbReference type="SUPFAM" id="SSF47592">
    <property type="entry name" value="SWIB/MDM2 domain"/>
    <property type="match status" value="2"/>
</dbReference>
<comment type="subcellular location">
    <subcellularLocation>
        <location evidence="1">Nucleus</location>
    </subcellularLocation>
</comment>
<dbReference type="Pfam" id="PF13920">
    <property type="entry name" value="zf-C3HC4_3"/>
    <property type="match status" value="1"/>
</dbReference>
<keyword evidence="3" id="KW-0479">Metal-binding</keyword>
<feature type="region of interest" description="Disordered" evidence="8">
    <location>
        <begin position="244"/>
        <end position="310"/>
    </location>
</feature>
<dbReference type="InterPro" id="IPR001876">
    <property type="entry name" value="Znf_RanBP2"/>
</dbReference>
<evidence type="ECO:0000256" key="1">
    <source>
        <dbReference type="ARBA" id="ARBA00004123"/>
    </source>
</evidence>
<dbReference type="InterPro" id="IPR036885">
    <property type="entry name" value="SWIB_MDM2_dom_sf"/>
</dbReference>
<evidence type="ECO:0000259" key="10">
    <source>
        <dbReference type="PROSITE" id="PS50199"/>
    </source>
</evidence>
<dbReference type="PANTHER" id="PTHR46858:SF13">
    <property type="entry name" value="E3 UBIQUITIN-PROTEIN LIGASE MDM2"/>
    <property type="match status" value="1"/>
</dbReference>
<feature type="domain" description="RING-type" evidence="9">
    <location>
        <begin position="324"/>
        <end position="365"/>
    </location>
</feature>
<dbReference type="GO" id="GO:0042802">
    <property type="term" value="F:identical protein binding"/>
    <property type="evidence" value="ECO:0007669"/>
    <property type="project" value="InterPro"/>
</dbReference>
<keyword evidence="5" id="KW-0862">Zinc</keyword>
<evidence type="ECO:0000256" key="5">
    <source>
        <dbReference type="ARBA" id="ARBA00022833"/>
    </source>
</evidence>
<feature type="region of interest" description="Disordered" evidence="8">
    <location>
        <begin position="62"/>
        <end position="119"/>
    </location>
</feature>
<dbReference type="PROSITE" id="PS50199">
    <property type="entry name" value="ZF_RANBP2_2"/>
    <property type="match status" value="1"/>
</dbReference>
<dbReference type="GO" id="GO:0016567">
    <property type="term" value="P:protein ubiquitination"/>
    <property type="evidence" value="ECO:0007669"/>
    <property type="project" value="TreeGrafter"/>
</dbReference>
<name>A0AA47P469_MERPO</name>
<comment type="similarity">
    <text evidence="2">Belongs to the MDM2/MDM4 family.</text>
</comment>
<accession>A0AA47P469</accession>
<dbReference type="GO" id="GO:0061630">
    <property type="term" value="F:ubiquitin protein ligase activity"/>
    <property type="evidence" value="ECO:0007669"/>
    <property type="project" value="InterPro"/>
</dbReference>
<dbReference type="InterPro" id="IPR036443">
    <property type="entry name" value="Znf_RanBP2_sf"/>
</dbReference>
<feature type="compositionally biased region" description="Acidic residues" evidence="8">
    <location>
        <begin position="97"/>
        <end position="110"/>
    </location>
</feature>
<dbReference type="PROSITE" id="PS50089">
    <property type="entry name" value="ZF_RING_2"/>
    <property type="match status" value="1"/>
</dbReference>
<dbReference type="InterPro" id="IPR001841">
    <property type="entry name" value="Znf_RING"/>
</dbReference>
<dbReference type="InterPro" id="IPR003121">
    <property type="entry name" value="SWIB_MDM2_domain"/>
</dbReference>
<dbReference type="PROSITE" id="PS01358">
    <property type="entry name" value="ZF_RANBP2_1"/>
    <property type="match status" value="1"/>
</dbReference>
<gene>
    <name evidence="12" type="primary">mdm2</name>
    <name evidence="12" type="ORF">N1851_009093</name>
</gene>
<evidence type="ECO:0000259" key="9">
    <source>
        <dbReference type="PROSITE" id="PS50089"/>
    </source>
</evidence>
<dbReference type="GO" id="GO:0002039">
    <property type="term" value="F:p53 binding"/>
    <property type="evidence" value="ECO:0007669"/>
    <property type="project" value="TreeGrafter"/>
</dbReference>
<dbReference type="CDD" id="cd16783">
    <property type="entry name" value="mRING-HC-C2H2C4_MDM2"/>
    <property type="match status" value="1"/>
</dbReference>
<feature type="compositionally biased region" description="Polar residues" evidence="8">
    <location>
        <begin position="62"/>
        <end position="76"/>
    </location>
</feature>
<dbReference type="SUPFAM" id="SSF90209">
    <property type="entry name" value="Ran binding protein zinc finger-like"/>
    <property type="match status" value="1"/>
</dbReference>
<dbReference type="AlphaFoldDB" id="A0AA47P469"/>
<evidence type="ECO:0000313" key="13">
    <source>
        <dbReference type="Proteomes" id="UP001174136"/>
    </source>
</evidence>
<dbReference type="Gene3D" id="1.10.245.10">
    <property type="entry name" value="SWIB/MDM2 domain"/>
    <property type="match status" value="1"/>
</dbReference>
<evidence type="ECO:0000259" key="11">
    <source>
        <dbReference type="PROSITE" id="PS51925"/>
    </source>
</evidence>
<comment type="caution">
    <text evidence="12">The sequence shown here is derived from an EMBL/GenBank/DDBJ whole genome shotgun (WGS) entry which is preliminary data.</text>
</comment>
<keyword evidence="4 7" id="KW-0863">Zinc-finger</keyword>
<evidence type="ECO:0000256" key="8">
    <source>
        <dbReference type="SAM" id="MobiDB-lite"/>
    </source>
</evidence>
<dbReference type="PROSITE" id="PS51925">
    <property type="entry name" value="SWIB_MDM2"/>
    <property type="match status" value="1"/>
</dbReference>
<dbReference type="EMBL" id="JAOPHQ010001596">
    <property type="protein sequence ID" value="KAK0150141.1"/>
    <property type="molecule type" value="Genomic_DNA"/>
</dbReference>
<dbReference type="InterPro" id="IPR016495">
    <property type="entry name" value="p53_neg-reg_MDM_2/4"/>
</dbReference>
<proteinExistence type="inferred from homology"/>
<dbReference type="GO" id="GO:0043066">
    <property type="term" value="P:negative regulation of apoptotic process"/>
    <property type="evidence" value="ECO:0007669"/>
    <property type="project" value="InterPro"/>
</dbReference>
<feature type="domain" description="RanBP2-type" evidence="10">
    <location>
        <begin position="206"/>
        <end position="235"/>
    </location>
</feature>
<dbReference type="InterPro" id="IPR044080">
    <property type="entry name" value="MDM2_mRING-HC-C2H2C4"/>
</dbReference>
<dbReference type="PANTHER" id="PTHR46858">
    <property type="entry name" value="OS05G0521000 PROTEIN"/>
    <property type="match status" value="1"/>
</dbReference>
<dbReference type="GO" id="GO:0008270">
    <property type="term" value="F:zinc ion binding"/>
    <property type="evidence" value="ECO:0007669"/>
    <property type="project" value="UniProtKB-KW"/>
</dbReference>
<feature type="compositionally biased region" description="Pro residues" evidence="8">
    <location>
        <begin position="290"/>
        <end position="301"/>
    </location>
</feature>
<dbReference type="Proteomes" id="UP001174136">
    <property type="component" value="Unassembled WGS sequence"/>
</dbReference>
<dbReference type="GO" id="GO:0005634">
    <property type="term" value="C:nucleus"/>
    <property type="evidence" value="ECO:0007669"/>
    <property type="project" value="UniProtKB-SubCell"/>
</dbReference>
<feature type="domain" description="DM2" evidence="11">
    <location>
        <begin position="1"/>
        <end position="56"/>
    </location>
</feature>
<reference evidence="12" key="1">
    <citation type="journal article" date="2023" name="Front. Mar. Sci.">
        <title>A new Merluccius polli reference genome to investigate the effects of global change in West African waters.</title>
        <authorList>
            <person name="Mateo J.L."/>
            <person name="Blanco-Fernandez C."/>
            <person name="Garcia-Vazquez E."/>
            <person name="Machado-Schiaffino G."/>
        </authorList>
    </citation>
    <scope>NUCLEOTIDE SEQUENCE</scope>
    <source>
        <strain evidence="12">C29</strain>
        <tissue evidence="12">Fin</tissue>
    </source>
</reference>
<dbReference type="GO" id="GO:0010468">
    <property type="term" value="P:regulation of gene expression"/>
    <property type="evidence" value="ECO:0007669"/>
    <property type="project" value="TreeGrafter"/>
</dbReference>
<evidence type="ECO:0000256" key="3">
    <source>
        <dbReference type="ARBA" id="ARBA00022723"/>
    </source>
</evidence>
<keyword evidence="13" id="KW-1185">Reference proteome</keyword>